<evidence type="ECO:0000256" key="1">
    <source>
        <dbReference type="SAM" id="MobiDB-lite"/>
    </source>
</evidence>
<proteinExistence type="predicted"/>
<organism evidence="2">
    <name type="scientific">hydrothermal vent metagenome</name>
    <dbReference type="NCBI Taxonomy" id="652676"/>
    <lineage>
        <taxon>unclassified sequences</taxon>
        <taxon>metagenomes</taxon>
        <taxon>ecological metagenomes</taxon>
    </lineage>
</organism>
<feature type="compositionally biased region" description="Polar residues" evidence="1">
    <location>
        <begin position="27"/>
        <end position="39"/>
    </location>
</feature>
<protein>
    <submittedName>
        <fullName evidence="2">Uncharacterized protein</fullName>
    </submittedName>
</protein>
<gene>
    <name evidence="2" type="ORF">MNBD_GAMMA16-807</name>
</gene>
<feature type="region of interest" description="Disordered" evidence="1">
    <location>
        <begin position="24"/>
        <end position="48"/>
    </location>
</feature>
<accession>A0A3B0ZBF6</accession>
<sequence length="64" mass="6787">MYMDFMNTPIGLLEIGASHCPTEGINPISSASGKNSPGKSNPFDGCCQRTKASTQITRPLLTSI</sequence>
<reference evidence="2" key="1">
    <citation type="submission" date="2018-06" db="EMBL/GenBank/DDBJ databases">
        <authorList>
            <person name="Zhirakovskaya E."/>
        </authorList>
    </citation>
    <scope>NUCLEOTIDE SEQUENCE</scope>
</reference>
<name>A0A3B0ZBF6_9ZZZZ</name>
<evidence type="ECO:0000313" key="2">
    <source>
        <dbReference type="EMBL" id="VAW83589.1"/>
    </source>
</evidence>
<dbReference type="EMBL" id="UOFO01000011">
    <property type="protein sequence ID" value="VAW83589.1"/>
    <property type="molecule type" value="Genomic_DNA"/>
</dbReference>
<dbReference type="AlphaFoldDB" id="A0A3B0ZBF6"/>